<evidence type="ECO:0000256" key="5">
    <source>
        <dbReference type="ARBA" id="ARBA00023315"/>
    </source>
</evidence>
<proteinExistence type="inferred from homology"/>
<evidence type="ECO:0000256" key="1">
    <source>
        <dbReference type="ARBA" id="ARBA00007274"/>
    </source>
</evidence>
<evidence type="ECO:0000256" key="2">
    <source>
        <dbReference type="ARBA" id="ARBA00022458"/>
    </source>
</evidence>
<evidence type="ECO:0000313" key="10">
    <source>
        <dbReference type="Proteomes" id="UP000606044"/>
    </source>
</evidence>
<dbReference type="GO" id="GO:0016407">
    <property type="term" value="F:acetyltransferase activity"/>
    <property type="evidence" value="ECO:0007669"/>
    <property type="project" value="InterPro"/>
</dbReference>
<dbReference type="InterPro" id="IPR051159">
    <property type="entry name" value="Hexapeptide_acetyltransf"/>
</dbReference>
<feature type="domain" description="Maltose/galactoside acetyltransferase" evidence="8">
    <location>
        <begin position="6"/>
        <end position="59"/>
    </location>
</feature>
<dbReference type="AlphaFoldDB" id="A0A917BRH1"/>
<evidence type="ECO:0000256" key="4">
    <source>
        <dbReference type="ARBA" id="ARBA00022737"/>
    </source>
</evidence>
<dbReference type="RefSeq" id="WP_188576260.1">
    <property type="nucleotide sequence ID" value="NZ_BMCT01000001.1"/>
</dbReference>
<dbReference type="SMART" id="SM01266">
    <property type="entry name" value="Mac"/>
    <property type="match status" value="1"/>
</dbReference>
<evidence type="ECO:0000313" key="9">
    <source>
        <dbReference type="EMBL" id="GGF54020.1"/>
    </source>
</evidence>
<dbReference type="Pfam" id="PF12464">
    <property type="entry name" value="Mac"/>
    <property type="match status" value="1"/>
</dbReference>
<name>A0A917BRH1_9HYPH</name>
<gene>
    <name evidence="9" type="primary">nodL</name>
    <name evidence="9" type="ORF">GCM10007301_11870</name>
</gene>
<dbReference type="Gene3D" id="2.160.10.10">
    <property type="entry name" value="Hexapeptide repeat proteins"/>
    <property type="match status" value="1"/>
</dbReference>
<keyword evidence="4" id="KW-0677">Repeat</keyword>
<comment type="similarity">
    <text evidence="1">Belongs to the transferase hexapeptide repeat family.</text>
</comment>
<dbReference type="PROSITE" id="PS00101">
    <property type="entry name" value="HEXAPEP_TRANSFERASES"/>
    <property type="match status" value="1"/>
</dbReference>
<protein>
    <recommendedName>
        <fullName evidence="7">Nodulation protein L</fullName>
    </recommendedName>
</protein>
<dbReference type="InterPro" id="IPR024688">
    <property type="entry name" value="Mac_dom"/>
</dbReference>
<dbReference type="SUPFAM" id="SSF51161">
    <property type="entry name" value="Trimeric LpxA-like enzymes"/>
    <property type="match status" value="1"/>
</dbReference>
<dbReference type="Proteomes" id="UP000606044">
    <property type="component" value="Unassembled WGS sequence"/>
</dbReference>
<reference evidence="9" key="1">
    <citation type="journal article" date="2014" name="Int. J. Syst. Evol. Microbiol.">
        <title>Complete genome sequence of Corynebacterium casei LMG S-19264T (=DSM 44701T), isolated from a smear-ripened cheese.</title>
        <authorList>
            <consortium name="US DOE Joint Genome Institute (JGI-PGF)"/>
            <person name="Walter F."/>
            <person name="Albersmeier A."/>
            <person name="Kalinowski J."/>
            <person name="Ruckert C."/>
        </authorList>
    </citation>
    <scope>NUCLEOTIDE SEQUENCE</scope>
    <source>
        <strain evidence="9">CCM 7897</strain>
    </source>
</reference>
<evidence type="ECO:0000256" key="7">
    <source>
        <dbReference type="ARBA" id="ARBA00067695"/>
    </source>
</evidence>
<dbReference type="PANTHER" id="PTHR23416:SF23">
    <property type="entry name" value="ACETYLTRANSFERASE C18B11.09C-RELATED"/>
    <property type="match status" value="1"/>
</dbReference>
<evidence type="ECO:0000259" key="8">
    <source>
        <dbReference type="SMART" id="SM01266"/>
    </source>
</evidence>
<dbReference type="InterPro" id="IPR018357">
    <property type="entry name" value="Hexapep_transf_CS"/>
</dbReference>
<keyword evidence="5" id="KW-0012">Acyltransferase</keyword>
<keyword evidence="10" id="KW-1185">Reference proteome</keyword>
<dbReference type="PANTHER" id="PTHR23416">
    <property type="entry name" value="SIALIC ACID SYNTHASE-RELATED"/>
    <property type="match status" value="1"/>
</dbReference>
<dbReference type="EMBL" id="BMCT01000001">
    <property type="protein sequence ID" value="GGF54020.1"/>
    <property type="molecule type" value="Genomic_DNA"/>
</dbReference>
<comment type="caution">
    <text evidence="9">The sequence shown here is derived from an EMBL/GenBank/DDBJ whole genome shotgun (WGS) entry which is preliminary data.</text>
</comment>
<dbReference type="InterPro" id="IPR001451">
    <property type="entry name" value="Hexapep"/>
</dbReference>
<organism evidence="9 10">
    <name type="scientific">Azorhizobium oxalatiphilum</name>
    <dbReference type="NCBI Taxonomy" id="980631"/>
    <lineage>
        <taxon>Bacteria</taxon>
        <taxon>Pseudomonadati</taxon>
        <taxon>Pseudomonadota</taxon>
        <taxon>Alphaproteobacteria</taxon>
        <taxon>Hyphomicrobiales</taxon>
        <taxon>Xanthobacteraceae</taxon>
        <taxon>Azorhizobium</taxon>
    </lineage>
</organism>
<dbReference type="Pfam" id="PF00132">
    <property type="entry name" value="Hexapep"/>
    <property type="match status" value="1"/>
</dbReference>
<accession>A0A917BRH1</accession>
<reference evidence="9" key="2">
    <citation type="submission" date="2020-09" db="EMBL/GenBank/DDBJ databases">
        <authorList>
            <person name="Sun Q."/>
            <person name="Sedlacek I."/>
        </authorList>
    </citation>
    <scope>NUCLEOTIDE SEQUENCE</scope>
    <source>
        <strain evidence="9">CCM 7897</strain>
    </source>
</reference>
<dbReference type="GO" id="GO:0008374">
    <property type="term" value="F:O-acyltransferase activity"/>
    <property type="evidence" value="ECO:0007669"/>
    <property type="project" value="TreeGrafter"/>
</dbReference>
<dbReference type="CDD" id="cd03357">
    <property type="entry name" value="LbH_MAT_GAT"/>
    <property type="match status" value="1"/>
</dbReference>
<sequence length="194" mass="20477">MARTERDRMLAGELYLAADPELVAERRAAADWMARYNALGLSDAERLALLRERFASVGEAVELRAPFFCDYGGNIELGDRVFLNFNCVILDVVKVTIGDGTQIGPAVQILTADHPRDAAERASGLEFGKSIVIGRDVWIGGGAIILPGVHVGDNAIIGAGSVVTKDVPRGATVVGNPARQVGGRPVAIPSQAMG</sequence>
<comment type="function">
    <text evidence="6">Acetyltransferase implicated in the O-acetylation of Nod factors.</text>
</comment>
<dbReference type="GO" id="GO:0005829">
    <property type="term" value="C:cytosol"/>
    <property type="evidence" value="ECO:0007669"/>
    <property type="project" value="TreeGrafter"/>
</dbReference>
<dbReference type="FunFam" id="2.160.10.10:FF:000025">
    <property type="entry name" value="Hexapeptide-repeat containing-acetyltransferase"/>
    <property type="match status" value="1"/>
</dbReference>
<keyword evidence="3" id="KW-0808">Transferase</keyword>
<evidence type="ECO:0000256" key="6">
    <source>
        <dbReference type="ARBA" id="ARBA00055587"/>
    </source>
</evidence>
<keyword evidence="2" id="KW-0536">Nodulation</keyword>
<dbReference type="InterPro" id="IPR011004">
    <property type="entry name" value="Trimer_LpxA-like_sf"/>
</dbReference>
<evidence type="ECO:0000256" key="3">
    <source>
        <dbReference type="ARBA" id="ARBA00022679"/>
    </source>
</evidence>